<dbReference type="PROSITE" id="PS50901">
    <property type="entry name" value="FTSK"/>
    <property type="match status" value="1"/>
</dbReference>
<feature type="transmembrane region" description="Helical" evidence="4">
    <location>
        <begin position="21"/>
        <end position="41"/>
    </location>
</feature>
<keyword evidence="4" id="KW-0812">Transmembrane</keyword>
<evidence type="ECO:0000256" key="1">
    <source>
        <dbReference type="ARBA" id="ARBA00022741"/>
    </source>
</evidence>
<dbReference type="InterPro" id="IPR027417">
    <property type="entry name" value="P-loop_NTPase"/>
</dbReference>
<organism evidence="6 7">
    <name type="scientific">Microbacterium flavum</name>
    <dbReference type="NCBI Taxonomy" id="415216"/>
    <lineage>
        <taxon>Bacteria</taxon>
        <taxon>Bacillati</taxon>
        <taxon>Actinomycetota</taxon>
        <taxon>Actinomycetes</taxon>
        <taxon>Micrococcales</taxon>
        <taxon>Microbacteriaceae</taxon>
        <taxon>Microbacterium</taxon>
    </lineage>
</organism>
<sequence length="928" mass="96583">MDDPLDEPLRLPAPPPAPPRPTIPIAAAIVPIVGAVVLWRVTGSTFALWFAALGPLMAVAGIIDGLRTSRRAKRRSSRESAAAIRALDEEIEERHGAERRRAWRRTPDVAGYAVDVDEVWRVVPGRSEVLVVGRGSGGSDLRVEGEAHDPASRDLRRRARVLDDAPMTVPMSAGVAVSGPPVAAAAVLRALALQTCLARAPGSVRLVGEAAELAAVPHRAATRGAVVFLGTGEVPLPEDADLPLIRIAEGAPPPPRCAAVLTLTSHGRARLDHAGSSREVAVEAVSRAQADEIAAALAARSTRLGHRPDDVICLEDLSPQGGGRASLAAAIGMSAGAPVVVDLVADGPHAVVVGVTGSGKSELLTTWMTAMCRTRTPQELALLLVDFKGGRTFDALAGLPHVTGVLTDLDEERAVRAVESLRAEVRHRERVLAHAQARDIDGAGAALARLVIVVDEYAALVTARPELHELFGDIAARGRALGMHLVLASQRVGGAFRDGVLANAPLRIAFRVTDAGDSRTIIGQDDAVHLPGTAAARGSALLRCAADSAPRRIRVALCRAETIAAVRAAASALAPARRPWLPPLPERIGVGAVRSRTEAPAAAIVLGISDEPEHQRQSAVTLPADAAGLVVVGGAGSGRTSLLRTVAGQAAAPVWIPEDPEGAWDAVYALDEAPRGTVVLFDDADALVPRFGADHGAVWLGALERICREARGRGITLVVSVSRLSGTLGRVLELLPQRVMLPMATRADHVAAGGASGDFVPDAPAGRGRWGRTLVQFAMPDDDDSVRLSVAPLWGPRPVALGSARGIIGFVLAPGPRAALVRTACAREGIEIVDLADAARPAPDVGAGADGARAARAFVGSPEAWLAHWGALAHVREHGTLVVDAACAAEYRGVTGSRELPPFAAPGKGRAWLIEPGVAVRRVRLPEG</sequence>
<dbReference type="EMBL" id="JAFLHG010000010">
    <property type="protein sequence ID" value="MBT8798695.1"/>
    <property type="molecule type" value="Genomic_DNA"/>
</dbReference>
<gene>
    <name evidence="6" type="ORF">J0P97_11510</name>
</gene>
<dbReference type="Proteomes" id="UP000740605">
    <property type="component" value="Unassembled WGS sequence"/>
</dbReference>
<evidence type="ECO:0000313" key="6">
    <source>
        <dbReference type="EMBL" id="MBT8798695.1"/>
    </source>
</evidence>
<keyword evidence="6" id="KW-0132">Cell division</keyword>
<protein>
    <submittedName>
        <fullName evidence="6">Cell division protein FtsK</fullName>
    </submittedName>
</protein>
<evidence type="ECO:0000256" key="4">
    <source>
        <dbReference type="SAM" id="Phobius"/>
    </source>
</evidence>
<keyword evidence="7" id="KW-1185">Reference proteome</keyword>
<dbReference type="InterPro" id="IPR002543">
    <property type="entry name" value="FtsK_dom"/>
</dbReference>
<dbReference type="Gene3D" id="3.40.50.300">
    <property type="entry name" value="P-loop containing nucleotide triphosphate hydrolases"/>
    <property type="match status" value="3"/>
</dbReference>
<dbReference type="RefSeq" id="WP_215487925.1">
    <property type="nucleotide sequence ID" value="NZ_BAAAPJ010000008.1"/>
</dbReference>
<dbReference type="PANTHER" id="PTHR22683">
    <property type="entry name" value="SPORULATION PROTEIN RELATED"/>
    <property type="match status" value="1"/>
</dbReference>
<dbReference type="Pfam" id="PF01580">
    <property type="entry name" value="FtsK_SpoIIIE"/>
    <property type="match status" value="1"/>
</dbReference>
<dbReference type="GO" id="GO:0051301">
    <property type="term" value="P:cell division"/>
    <property type="evidence" value="ECO:0007669"/>
    <property type="project" value="UniProtKB-KW"/>
</dbReference>
<keyword evidence="4" id="KW-1133">Transmembrane helix</keyword>
<accession>A0ABS5XVY3</accession>
<keyword evidence="6" id="KW-0131">Cell cycle</keyword>
<proteinExistence type="predicted"/>
<keyword evidence="4" id="KW-0472">Membrane</keyword>
<feature type="transmembrane region" description="Helical" evidence="4">
    <location>
        <begin position="47"/>
        <end position="66"/>
    </location>
</feature>
<evidence type="ECO:0000259" key="5">
    <source>
        <dbReference type="PROSITE" id="PS50901"/>
    </source>
</evidence>
<feature type="domain" description="FtsK" evidence="5">
    <location>
        <begin position="336"/>
        <end position="519"/>
    </location>
</feature>
<keyword evidence="1 3" id="KW-0547">Nucleotide-binding</keyword>
<dbReference type="SUPFAM" id="SSF52540">
    <property type="entry name" value="P-loop containing nucleoside triphosphate hydrolases"/>
    <property type="match status" value="2"/>
</dbReference>
<dbReference type="PANTHER" id="PTHR22683:SF1">
    <property type="entry name" value="TYPE VII SECRETION SYSTEM PROTEIN ESSC"/>
    <property type="match status" value="1"/>
</dbReference>
<evidence type="ECO:0000313" key="7">
    <source>
        <dbReference type="Proteomes" id="UP000740605"/>
    </source>
</evidence>
<evidence type="ECO:0000256" key="2">
    <source>
        <dbReference type="ARBA" id="ARBA00022840"/>
    </source>
</evidence>
<comment type="caution">
    <text evidence="6">The sequence shown here is derived from an EMBL/GenBank/DDBJ whole genome shotgun (WGS) entry which is preliminary data.</text>
</comment>
<reference evidence="6 7" key="1">
    <citation type="submission" date="2021-03" db="EMBL/GenBank/DDBJ databases">
        <title>Microbacterium pauli sp. nov., isolated from microfiltered milk.</title>
        <authorList>
            <person name="Bellassi P."/>
            <person name="Fontana A."/>
            <person name="Callegari M.L."/>
            <person name="Lorenzo M."/>
            <person name="Cappa F."/>
        </authorList>
    </citation>
    <scope>NUCLEOTIDE SEQUENCE [LARGE SCALE GENOMIC DNA]</scope>
    <source>
        <strain evidence="6 7">DSM 18909</strain>
    </source>
</reference>
<name>A0ABS5XVY3_9MICO</name>
<evidence type="ECO:0000256" key="3">
    <source>
        <dbReference type="PROSITE-ProRule" id="PRU00289"/>
    </source>
</evidence>
<dbReference type="CDD" id="cd01127">
    <property type="entry name" value="TrwB_TraG_TraD_VirD4"/>
    <property type="match status" value="1"/>
</dbReference>
<keyword evidence="2 3" id="KW-0067">ATP-binding</keyword>
<dbReference type="InterPro" id="IPR050206">
    <property type="entry name" value="FtsK/SpoIIIE/SftA"/>
</dbReference>
<feature type="binding site" evidence="3">
    <location>
        <begin position="354"/>
        <end position="361"/>
    </location>
    <ligand>
        <name>ATP</name>
        <dbReference type="ChEBI" id="CHEBI:30616"/>
    </ligand>
</feature>